<reference evidence="2" key="1">
    <citation type="journal article" date="2014" name="Front. Microbiol.">
        <title>High frequency of phylogenetically diverse reductive dehalogenase-homologous genes in deep subseafloor sedimentary metagenomes.</title>
        <authorList>
            <person name="Kawai M."/>
            <person name="Futagami T."/>
            <person name="Toyoda A."/>
            <person name="Takaki Y."/>
            <person name="Nishi S."/>
            <person name="Hori S."/>
            <person name="Arai W."/>
            <person name="Tsubouchi T."/>
            <person name="Morono Y."/>
            <person name="Uchiyama I."/>
            <person name="Ito T."/>
            <person name="Fujiyama A."/>
            <person name="Inagaki F."/>
            <person name="Takami H."/>
        </authorList>
    </citation>
    <scope>NUCLEOTIDE SEQUENCE</scope>
    <source>
        <strain evidence="2">Expedition CK06-06</strain>
    </source>
</reference>
<dbReference type="InterPro" id="IPR013786">
    <property type="entry name" value="AcylCoA_DH/ox_N"/>
</dbReference>
<organism evidence="2">
    <name type="scientific">marine sediment metagenome</name>
    <dbReference type="NCBI Taxonomy" id="412755"/>
    <lineage>
        <taxon>unclassified sequences</taxon>
        <taxon>metagenomes</taxon>
        <taxon>ecological metagenomes</taxon>
    </lineage>
</organism>
<dbReference type="Gene3D" id="1.10.540.10">
    <property type="entry name" value="Acyl-CoA dehydrogenase/oxidase, N-terminal domain"/>
    <property type="match status" value="1"/>
</dbReference>
<accession>X1D9J6</accession>
<dbReference type="GO" id="GO:0050660">
    <property type="term" value="F:flavin adenine dinucleotide binding"/>
    <property type="evidence" value="ECO:0007669"/>
    <property type="project" value="InterPro"/>
</dbReference>
<name>X1D9J6_9ZZZZ</name>
<protein>
    <recommendedName>
        <fullName evidence="1">Acyl-CoA dehydrogenase/oxidase N-terminal domain-containing protein</fullName>
    </recommendedName>
</protein>
<evidence type="ECO:0000313" key="2">
    <source>
        <dbReference type="EMBL" id="GAH16922.1"/>
    </source>
</evidence>
<dbReference type="AlphaFoldDB" id="X1D9J6"/>
<dbReference type="InterPro" id="IPR009100">
    <property type="entry name" value="AcylCoA_DH/oxidase_NM_dom_sf"/>
</dbReference>
<dbReference type="Pfam" id="PF02771">
    <property type="entry name" value="Acyl-CoA_dh_N"/>
    <property type="match status" value="1"/>
</dbReference>
<evidence type="ECO:0000259" key="1">
    <source>
        <dbReference type="Pfam" id="PF02771"/>
    </source>
</evidence>
<dbReference type="SUPFAM" id="SSF56645">
    <property type="entry name" value="Acyl-CoA dehydrogenase NM domain-like"/>
    <property type="match status" value="1"/>
</dbReference>
<feature type="domain" description="Acyl-CoA dehydrogenase/oxidase N-terminal" evidence="1">
    <location>
        <begin position="7"/>
        <end position="35"/>
    </location>
</feature>
<gene>
    <name evidence="2" type="ORF">S01H4_60554</name>
</gene>
<sequence>MDFKLAEEDKMIRTTIRDFAKKELEPIADRLDQKSSLAGVAPIVQLSVRAIVRA</sequence>
<dbReference type="GO" id="GO:0016627">
    <property type="term" value="F:oxidoreductase activity, acting on the CH-CH group of donors"/>
    <property type="evidence" value="ECO:0007669"/>
    <property type="project" value="InterPro"/>
</dbReference>
<proteinExistence type="predicted"/>
<dbReference type="InterPro" id="IPR037069">
    <property type="entry name" value="AcylCoA_DH/ox_N_sf"/>
</dbReference>
<comment type="caution">
    <text evidence="2">The sequence shown here is derived from an EMBL/GenBank/DDBJ whole genome shotgun (WGS) entry which is preliminary data.</text>
</comment>
<dbReference type="EMBL" id="BART01035733">
    <property type="protein sequence ID" value="GAH16922.1"/>
    <property type="molecule type" value="Genomic_DNA"/>
</dbReference>